<reference evidence="1 2" key="1">
    <citation type="journal article" date="2023" name="bioRxiv">
        <title>High-quality genome assemblies of four members of thePodospora anserinaspecies complex.</title>
        <authorList>
            <person name="Ament-Velasquez S.L."/>
            <person name="Vogan A.A."/>
            <person name="Wallerman O."/>
            <person name="Hartmann F."/>
            <person name="Gautier V."/>
            <person name="Silar P."/>
            <person name="Giraud T."/>
            <person name="Johannesson H."/>
        </authorList>
    </citation>
    <scope>NUCLEOTIDE SEQUENCE [LARGE SCALE GENOMIC DNA]</scope>
    <source>
        <strain evidence="1 2">CBS 411.78</strain>
    </source>
</reference>
<accession>A0ABR0HGC0</accession>
<evidence type="ECO:0000313" key="2">
    <source>
        <dbReference type="Proteomes" id="UP001326199"/>
    </source>
</evidence>
<dbReference type="GeneID" id="87925818"/>
<sequence length="104" mass="11637">MLAQLSSLRWPPRAAMRLSPRQATKLRHLTPNGFLGLFRPALVFSIQLINKLAKPLRVLLCPADSCTNSDHTLASPGSIQGDLLSRSRDYKLMIYSPDSLEFIM</sequence>
<protein>
    <submittedName>
        <fullName evidence="1">Uncharacterized protein</fullName>
    </submittedName>
</protein>
<evidence type="ECO:0000313" key="1">
    <source>
        <dbReference type="EMBL" id="KAK4666897.1"/>
    </source>
</evidence>
<name>A0ABR0HGC0_9PEZI</name>
<dbReference type="EMBL" id="JAFFHB010000004">
    <property type="protein sequence ID" value="KAK4666897.1"/>
    <property type="molecule type" value="Genomic_DNA"/>
</dbReference>
<gene>
    <name evidence="1" type="ORF">QC763_0051740</name>
</gene>
<comment type="caution">
    <text evidence="1">The sequence shown here is derived from an EMBL/GenBank/DDBJ whole genome shotgun (WGS) entry which is preliminary data.</text>
</comment>
<dbReference type="Proteomes" id="UP001326199">
    <property type="component" value="Unassembled WGS sequence"/>
</dbReference>
<dbReference type="RefSeq" id="XP_062766863.1">
    <property type="nucleotide sequence ID" value="XM_062905771.1"/>
</dbReference>
<keyword evidence="2" id="KW-1185">Reference proteome</keyword>
<proteinExistence type="predicted"/>
<organism evidence="1 2">
    <name type="scientific">Podospora pseudopauciseta</name>
    <dbReference type="NCBI Taxonomy" id="2093780"/>
    <lineage>
        <taxon>Eukaryota</taxon>
        <taxon>Fungi</taxon>
        <taxon>Dikarya</taxon>
        <taxon>Ascomycota</taxon>
        <taxon>Pezizomycotina</taxon>
        <taxon>Sordariomycetes</taxon>
        <taxon>Sordariomycetidae</taxon>
        <taxon>Sordariales</taxon>
        <taxon>Podosporaceae</taxon>
        <taxon>Podospora</taxon>
    </lineage>
</organism>